<dbReference type="InterPro" id="IPR049304">
    <property type="entry name" value="Gly_rich_dom"/>
</dbReference>
<dbReference type="EMBL" id="MG011690">
    <property type="protein sequence ID" value="AVK76218.1"/>
    <property type="molecule type" value="Genomic_DNA"/>
</dbReference>
<proteinExistence type="predicted"/>
<feature type="compositionally biased region" description="Low complexity" evidence="1">
    <location>
        <begin position="189"/>
        <end position="199"/>
    </location>
</feature>
<name>A0A2U7UCM5_9VIRU</name>
<dbReference type="GeneID" id="36842931"/>
<feature type="compositionally biased region" description="Pro residues" evidence="1">
    <location>
        <begin position="327"/>
        <end position="338"/>
    </location>
</feature>
<dbReference type="RefSeq" id="YP_009482221.1">
    <property type="nucleotide sequence ID" value="NC_037666.1"/>
</dbReference>
<feature type="region of interest" description="Disordered" evidence="1">
    <location>
        <begin position="315"/>
        <end position="347"/>
    </location>
</feature>
<evidence type="ECO:0000259" key="2">
    <source>
        <dbReference type="Pfam" id="PF21722"/>
    </source>
</evidence>
<sequence length="469" mass="46615">MTTSITMASPAAKGRRSIVSLLLAVALCVSAAIPSDAYRYSVFVEASRTWTPPADATDITVSLWGGGGGASTTAFCGASGGSGAAVIGRNVGDACWPVLPHQVEFTITVGQGGAPWGYDFIGGVAGNGQPTTVSARLANGTELFYAVAYGGGGAKSADQSDRRGCQGGGGGGATSSAVGPVPGGGNPTGGVDNNPTGPPTEGAMVGDVKAGGAGAGYGFIGGVTGTPYTDGADWSSPGRHWSGAHGSYNTACYAWGGAAGFNGNGGPAHSGTTPLSPAPNSGAGGGSALTCTTLDKFGLDDAGASGGAIIEYDLPYGPSPSATPSNTPTPPPTPPPSATPSITPSPSSIPSSLTFGLVWPPTGKYLSCAWGGAVSAVATSYNTGEVWYAQRASDGTYLVRCNDISRLLTAHEDGTFTANQIVPMATNFYSIERNPSGAWIIGTYYGKYIHANAAGEVFAGTEPAAWQKV</sequence>
<feature type="region of interest" description="Disordered" evidence="1">
    <location>
        <begin position="153"/>
        <end position="199"/>
    </location>
</feature>
<dbReference type="Gene3D" id="2.80.10.50">
    <property type="match status" value="1"/>
</dbReference>
<dbReference type="Proteomes" id="UP000249287">
    <property type="component" value="Segment"/>
</dbReference>
<dbReference type="Pfam" id="PF21722">
    <property type="entry name" value="Gly_rich_2"/>
    <property type="match status" value="1"/>
</dbReference>
<evidence type="ECO:0000313" key="3">
    <source>
        <dbReference type="EMBL" id="AVK76218.1"/>
    </source>
</evidence>
<organism evidence="3">
    <name type="scientific">Pandoravirus neocaledonia</name>
    <dbReference type="NCBI Taxonomy" id="2107708"/>
    <lineage>
        <taxon>Viruses</taxon>
        <taxon>Pandoravirus</taxon>
    </lineage>
</organism>
<dbReference type="SUPFAM" id="SSF50405">
    <property type="entry name" value="Actin-crosslinking proteins"/>
    <property type="match status" value="1"/>
</dbReference>
<feature type="domain" description="Glycine-rich" evidence="2">
    <location>
        <begin position="49"/>
        <end position="312"/>
    </location>
</feature>
<reference evidence="3" key="1">
    <citation type="journal article" date="2018" name="Nat. Commun.">
        <title>Diversity and evolution of the emerging Pandoraviridae family.</title>
        <authorList>
            <person name="Legendre M."/>
            <person name="Fabre E."/>
            <person name="Poirot O."/>
            <person name="Jeudy S."/>
            <person name="Lartigue A."/>
            <person name="Alempic J.M."/>
            <person name="Beucher L."/>
            <person name="Philippe N."/>
            <person name="Bertaux L."/>
            <person name="Christo-Foroux E."/>
            <person name="Labadie K."/>
            <person name="Coute Y."/>
            <person name="Abergel C."/>
            <person name="Claverie J.M."/>
        </authorList>
    </citation>
    <scope>NUCLEOTIDE SEQUENCE [LARGE SCALE GENOMIC DNA]</scope>
    <source>
        <strain evidence="3">Neocaledonia</strain>
    </source>
</reference>
<dbReference type="KEGG" id="vg:36842931"/>
<accession>A0A2U7UCM5</accession>
<dbReference type="InterPro" id="IPR008999">
    <property type="entry name" value="Actin-crosslinking"/>
</dbReference>
<protein>
    <submittedName>
        <fullName evidence="3">Fascin-like protein</fullName>
    </submittedName>
</protein>
<gene>
    <name evidence="3" type="ORF">pneo_cds_611</name>
</gene>
<evidence type="ECO:0000256" key="1">
    <source>
        <dbReference type="SAM" id="MobiDB-lite"/>
    </source>
</evidence>